<dbReference type="InterPro" id="IPR013083">
    <property type="entry name" value="Znf_RING/FYVE/PHD"/>
</dbReference>
<dbReference type="InterPro" id="IPR001841">
    <property type="entry name" value="Znf_RING"/>
</dbReference>
<reference evidence="7 8" key="1">
    <citation type="submission" date="2020-08" db="EMBL/GenBank/DDBJ databases">
        <authorList>
            <person name="Koutsovoulos G."/>
            <person name="Danchin GJ E."/>
        </authorList>
    </citation>
    <scope>NUCLEOTIDE SEQUENCE [LARGE SCALE GENOMIC DNA]</scope>
</reference>
<evidence type="ECO:0000256" key="5">
    <source>
        <dbReference type="SAM" id="MobiDB-lite"/>
    </source>
</evidence>
<evidence type="ECO:0000313" key="8">
    <source>
        <dbReference type="Proteomes" id="UP000580250"/>
    </source>
</evidence>
<sequence length="133" mass="15822">MCSVCLEKFKIDEEVKQLIPCNHIFHEKCIFEWIKTKNFKEIKKIEDHVAPIFCDCPLCRTKIIIDQTPNNVKPNLEENTNENKDNDPNSGIHNISEINENLNENFNEAEVNNYRNEDVLKEIDYFARFLRDY</sequence>
<dbReference type="OrthoDB" id="8062037at2759"/>
<dbReference type="SMART" id="SM00184">
    <property type="entry name" value="RING"/>
    <property type="match status" value="1"/>
</dbReference>
<dbReference type="PROSITE" id="PS50089">
    <property type="entry name" value="ZF_RING_2"/>
    <property type="match status" value="1"/>
</dbReference>
<dbReference type="SUPFAM" id="SSF57850">
    <property type="entry name" value="RING/U-box"/>
    <property type="match status" value="1"/>
</dbReference>
<accession>A0A6V7XGB0</accession>
<evidence type="ECO:0000256" key="2">
    <source>
        <dbReference type="ARBA" id="ARBA00022771"/>
    </source>
</evidence>
<name>A0A6V7XGB0_MELEN</name>
<keyword evidence="1" id="KW-0479">Metal-binding</keyword>
<dbReference type="EMBL" id="CAJEWN010001500">
    <property type="protein sequence ID" value="CAD2197957.1"/>
    <property type="molecule type" value="Genomic_DNA"/>
</dbReference>
<proteinExistence type="predicted"/>
<protein>
    <recommendedName>
        <fullName evidence="6">RING-type domain-containing protein</fullName>
    </recommendedName>
</protein>
<comment type="caution">
    <text evidence="7">The sequence shown here is derived from an EMBL/GenBank/DDBJ whole genome shotgun (WGS) entry which is preliminary data.</text>
</comment>
<dbReference type="Proteomes" id="UP000580250">
    <property type="component" value="Unassembled WGS sequence"/>
</dbReference>
<evidence type="ECO:0000259" key="6">
    <source>
        <dbReference type="PROSITE" id="PS50089"/>
    </source>
</evidence>
<feature type="region of interest" description="Disordered" evidence="5">
    <location>
        <begin position="70"/>
        <end position="93"/>
    </location>
</feature>
<evidence type="ECO:0000256" key="3">
    <source>
        <dbReference type="ARBA" id="ARBA00022833"/>
    </source>
</evidence>
<dbReference type="PANTHER" id="PTHR45969">
    <property type="entry name" value="RING ZINC FINGER PROTEIN-RELATED"/>
    <property type="match status" value="1"/>
</dbReference>
<keyword evidence="3" id="KW-0862">Zinc</keyword>
<dbReference type="Pfam" id="PF13639">
    <property type="entry name" value="zf-RING_2"/>
    <property type="match status" value="1"/>
</dbReference>
<dbReference type="PANTHER" id="PTHR45969:SF69">
    <property type="entry name" value="FINGER DOMAIN PROTEIN, PUTATIVE (AFU_ORTHOLOGUE AFUA_3G12190)-RELATED"/>
    <property type="match status" value="1"/>
</dbReference>
<dbReference type="GO" id="GO:0008270">
    <property type="term" value="F:zinc ion binding"/>
    <property type="evidence" value="ECO:0007669"/>
    <property type="project" value="UniProtKB-KW"/>
</dbReference>
<evidence type="ECO:0000313" key="7">
    <source>
        <dbReference type="EMBL" id="CAD2197957.1"/>
    </source>
</evidence>
<dbReference type="AlphaFoldDB" id="A0A6V7XGB0"/>
<gene>
    <name evidence="7" type="ORF">MENT_LOCUS51236</name>
</gene>
<organism evidence="7 8">
    <name type="scientific">Meloidogyne enterolobii</name>
    <name type="common">Root-knot nematode worm</name>
    <name type="synonym">Meloidogyne mayaguensis</name>
    <dbReference type="NCBI Taxonomy" id="390850"/>
    <lineage>
        <taxon>Eukaryota</taxon>
        <taxon>Metazoa</taxon>
        <taxon>Ecdysozoa</taxon>
        <taxon>Nematoda</taxon>
        <taxon>Chromadorea</taxon>
        <taxon>Rhabditida</taxon>
        <taxon>Tylenchina</taxon>
        <taxon>Tylenchomorpha</taxon>
        <taxon>Tylenchoidea</taxon>
        <taxon>Meloidogynidae</taxon>
        <taxon>Meloidogyninae</taxon>
        <taxon>Meloidogyne</taxon>
    </lineage>
</organism>
<dbReference type="GO" id="GO:0016567">
    <property type="term" value="P:protein ubiquitination"/>
    <property type="evidence" value="ECO:0007669"/>
    <property type="project" value="TreeGrafter"/>
</dbReference>
<evidence type="ECO:0000256" key="1">
    <source>
        <dbReference type="ARBA" id="ARBA00022723"/>
    </source>
</evidence>
<feature type="domain" description="RING-type" evidence="6">
    <location>
        <begin position="2"/>
        <end position="60"/>
    </location>
</feature>
<dbReference type="GO" id="GO:0061630">
    <property type="term" value="F:ubiquitin protein ligase activity"/>
    <property type="evidence" value="ECO:0007669"/>
    <property type="project" value="TreeGrafter"/>
</dbReference>
<evidence type="ECO:0000256" key="4">
    <source>
        <dbReference type="PROSITE-ProRule" id="PRU00175"/>
    </source>
</evidence>
<keyword evidence="2 4" id="KW-0863">Zinc-finger</keyword>
<dbReference type="Gene3D" id="3.30.40.10">
    <property type="entry name" value="Zinc/RING finger domain, C3HC4 (zinc finger)"/>
    <property type="match status" value="1"/>
</dbReference>